<feature type="compositionally biased region" description="Low complexity" evidence="18">
    <location>
        <begin position="549"/>
        <end position="570"/>
    </location>
</feature>
<evidence type="ECO:0000313" key="20">
    <source>
        <dbReference type="Ensembl" id="ENSZALP00000019030.1"/>
    </source>
</evidence>
<evidence type="ECO:0000256" key="6">
    <source>
        <dbReference type="ARBA" id="ARBA00022454"/>
    </source>
</evidence>
<feature type="region of interest" description="Disordered" evidence="18">
    <location>
        <begin position="547"/>
        <end position="601"/>
    </location>
</feature>
<evidence type="ECO:0000256" key="2">
    <source>
        <dbReference type="ARBA" id="ARBA00004300"/>
    </source>
</evidence>
<comment type="similarity">
    <text evidence="5">Belongs to the CLASP family.</text>
</comment>
<evidence type="ECO:0000256" key="13">
    <source>
        <dbReference type="ARBA" id="ARBA00023034"/>
    </source>
</evidence>
<keyword evidence="7" id="KW-0963">Cytoplasm</keyword>
<evidence type="ECO:0000256" key="4">
    <source>
        <dbReference type="ARBA" id="ARBA00004629"/>
    </source>
</evidence>
<dbReference type="InterPro" id="IPR048491">
    <property type="entry name" value="XMAP215_CLASP_TOG"/>
</dbReference>
<evidence type="ECO:0000256" key="12">
    <source>
        <dbReference type="ARBA" id="ARBA00022838"/>
    </source>
</evidence>
<comment type="subcellular location">
    <subcellularLocation>
        <location evidence="4">Chromosome</location>
        <location evidence="4">Centromere</location>
        <location evidence="4">Kinetochore</location>
    </subcellularLocation>
    <subcellularLocation>
        <location evidence="2">Cytoplasm</location>
        <location evidence="2">Cytoskeleton</location>
        <location evidence="2">Microtubule organizing center</location>
        <location evidence="2">Centrosome</location>
    </subcellularLocation>
    <subcellularLocation>
        <location evidence="1">Cytoplasm</location>
        <location evidence="1">Cytoskeleton</location>
        <location evidence="1">Spindle</location>
    </subcellularLocation>
    <subcellularLocation>
        <location evidence="3">Golgi apparatus</location>
        <location evidence="3">trans-Golgi network</location>
    </subcellularLocation>
</comment>
<keyword evidence="17" id="KW-0175">Coiled coil</keyword>
<keyword evidence="9" id="KW-0493">Microtubule</keyword>
<proteinExistence type="inferred from homology"/>
<evidence type="ECO:0000256" key="16">
    <source>
        <dbReference type="ARBA" id="ARBA00023328"/>
    </source>
</evidence>
<feature type="domain" description="TOG" evidence="19">
    <location>
        <begin position="7"/>
        <end position="232"/>
    </location>
</feature>
<reference evidence="20" key="1">
    <citation type="submission" date="2025-08" db="UniProtKB">
        <authorList>
            <consortium name="Ensembl"/>
        </authorList>
    </citation>
    <scope>IDENTIFICATION</scope>
</reference>
<feature type="region of interest" description="Disordered" evidence="18">
    <location>
        <begin position="640"/>
        <end position="785"/>
    </location>
</feature>
<organism evidence="20 21">
    <name type="scientific">Zonotrichia albicollis</name>
    <name type="common">White-throated sparrow</name>
    <name type="synonym">Fringilla albicollis</name>
    <dbReference type="NCBI Taxonomy" id="44394"/>
    <lineage>
        <taxon>Eukaryota</taxon>
        <taxon>Metazoa</taxon>
        <taxon>Chordata</taxon>
        <taxon>Craniata</taxon>
        <taxon>Vertebrata</taxon>
        <taxon>Euteleostomi</taxon>
        <taxon>Archelosauria</taxon>
        <taxon>Archosauria</taxon>
        <taxon>Dinosauria</taxon>
        <taxon>Saurischia</taxon>
        <taxon>Theropoda</taxon>
        <taxon>Coelurosauria</taxon>
        <taxon>Aves</taxon>
        <taxon>Neognathae</taxon>
        <taxon>Neoaves</taxon>
        <taxon>Telluraves</taxon>
        <taxon>Australaves</taxon>
        <taxon>Passeriformes</taxon>
        <taxon>Passerellidae</taxon>
        <taxon>Zonotrichia</taxon>
    </lineage>
</organism>
<dbReference type="Pfam" id="PF21040">
    <property type="entry name" value="CEP104-like_TOG"/>
    <property type="match status" value="1"/>
</dbReference>
<feature type="compositionally biased region" description="Gly residues" evidence="18">
    <location>
        <begin position="280"/>
        <end position="294"/>
    </location>
</feature>
<dbReference type="Pfam" id="PF23271">
    <property type="entry name" value="HEAT_GCN1"/>
    <property type="match status" value="1"/>
</dbReference>
<dbReference type="SMART" id="SM01349">
    <property type="entry name" value="TOG"/>
    <property type="match status" value="4"/>
</dbReference>
<dbReference type="GO" id="GO:0051301">
    <property type="term" value="P:cell division"/>
    <property type="evidence" value="ECO:0007669"/>
    <property type="project" value="UniProtKB-KW"/>
</dbReference>
<dbReference type="GO" id="GO:0030010">
    <property type="term" value="P:establishment of cell polarity"/>
    <property type="evidence" value="ECO:0007669"/>
    <property type="project" value="UniProtKB-ARBA"/>
</dbReference>
<dbReference type="FunFam" id="1.25.10.10:FF:000005">
    <property type="entry name" value="CLIP-associating protein 1 isoform 2"/>
    <property type="match status" value="1"/>
</dbReference>
<keyword evidence="8" id="KW-0132">Cell division</keyword>
<keyword evidence="13" id="KW-0333">Golgi apparatus</keyword>
<dbReference type="GO" id="GO:0000776">
    <property type="term" value="C:kinetochore"/>
    <property type="evidence" value="ECO:0007669"/>
    <property type="project" value="UniProtKB-KW"/>
</dbReference>
<dbReference type="Pfam" id="PF21041">
    <property type="entry name" value="XMAP215_CLASP_TOG"/>
    <property type="match status" value="1"/>
</dbReference>
<reference evidence="20" key="2">
    <citation type="submission" date="2025-09" db="UniProtKB">
        <authorList>
            <consortium name="Ensembl"/>
        </authorList>
    </citation>
    <scope>IDENTIFICATION</scope>
</reference>
<feature type="domain" description="TOG" evidence="19">
    <location>
        <begin position="317"/>
        <end position="550"/>
    </location>
</feature>
<keyword evidence="12" id="KW-0995">Kinetochore</keyword>
<dbReference type="GO" id="GO:0090307">
    <property type="term" value="P:mitotic spindle assembly"/>
    <property type="evidence" value="ECO:0007669"/>
    <property type="project" value="TreeGrafter"/>
</dbReference>
<keyword evidence="10" id="KW-0677">Repeat</keyword>
<dbReference type="InterPro" id="IPR024395">
    <property type="entry name" value="CLASP_N_dom"/>
</dbReference>
<dbReference type="InterPro" id="IPR016024">
    <property type="entry name" value="ARM-type_fold"/>
</dbReference>
<keyword evidence="21" id="KW-1185">Reference proteome</keyword>
<name>A0A8D2NDD0_ZONAL</name>
<evidence type="ECO:0000256" key="5">
    <source>
        <dbReference type="ARBA" id="ARBA00009549"/>
    </source>
</evidence>
<evidence type="ECO:0000256" key="18">
    <source>
        <dbReference type="SAM" id="MobiDB-lite"/>
    </source>
</evidence>
<evidence type="ECO:0000256" key="11">
    <source>
        <dbReference type="ARBA" id="ARBA00022776"/>
    </source>
</evidence>
<accession>A0A8D2NDD0</accession>
<dbReference type="Proteomes" id="UP000694413">
    <property type="component" value="Unassembled WGS sequence"/>
</dbReference>
<evidence type="ECO:0000256" key="9">
    <source>
        <dbReference type="ARBA" id="ARBA00022701"/>
    </source>
</evidence>
<evidence type="ECO:0000256" key="10">
    <source>
        <dbReference type="ARBA" id="ARBA00022737"/>
    </source>
</evidence>
<dbReference type="Ensembl" id="ENSZALT00000025086.1">
    <property type="protein sequence ID" value="ENSZALP00000019030.1"/>
    <property type="gene ID" value="ENSZALG00000008677.1"/>
</dbReference>
<dbReference type="GO" id="GO:0072686">
    <property type="term" value="C:mitotic spindle"/>
    <property type="evidence" value="ECO:0007669"/>
    <property type="project" value="TreeGrafter"/>
</dbReference>
<evidence type="ECO:0000256" key="1">
    <source>
        <dbReference type="ARBA" id="ARBA00004186"/>
    </source>
</evidence>
<protein>
    <submittedName>
        <fullName evidence="20">Cytoplasmic linker associated protein 2</fullName>
    </submittedName>
</protein>
<gene>
    <name evidence="20" type="primary">CLASP2</name>
</gene>
<dbReference type="FunFam" id="1.25.10.10:FF:000031">
    <property type="entry name" value="CLIP-associating protein 1 isoform 2"/>
    <property type="match status" value="1"/>
</dbReference>
<sequence length="1507" mass="165153">MEPAGMDYFCEQVQQKDVGRRMQVGQELLEYLGDPARSSDLEQDQQRLDKVIDELTAWVNSSNFKVALLGLDVLGAFVDRLSGRFKPYIGTVLLALIDRMGDAKDQVREQAQNLILKLMSEAAPPMYIWERLAVGFKHKNYRSREGVCLCLVATLNIYGAQPLILSKLVPHLCIAFGDSNSQVRDAAILAIVEVYRHVGEKVRIDLTKRGIPPGRLQTIFAKFDEIRNSDNMILSNVSDKSFDDEESVDGNRPSSAASAFKVPAPKKPGNPSNSARKPGSAGGPKVGGSSKEGGAGAVDEDDFIKAFTDVPTVQIYSSRELEETLNKIREILSDDKHDWDQRTNALKKVRSLLVAGAAQYDGFFQHLRLLDGAFKLSAKDLRSQVVREACITVAHLSTVLGNKFDHGAEAIVPTLFNLVPNSAKVMATSGCAAIRFIIRHTHVPRLIPLITSNCTSKSVAVRRRSFEFLDLLLQEWQTHSLERHAAVLVETIKKGIHDADAEARVEARKAYLGLRNHFPSEAETLYNSLEPPYQRSLQTYLKNSGSIASLPQSDRSSSSSQESLNRPLSSKWSAASPASLAGRVPGSSKGVPSPGTLQRSRSDIDVNAAAGAKARHAAGQAAGAGRLSAAGLPPGSYASLGKGRTASEDGRIRSKLSTPSVGIGNSKTDSRGRSRTKVVSQSQPGSRSGSPGRVLTTTTLSTMNTGVQRVLVNPAAAQKRSKIPRSQGCSREASPSRLSVARGSRIPRPSVSQGCSREASRESSRDTSPVRSFPPLGTGFGISQSSRLSSSVSAMRVLNTGSDVEEAVADALLLGDIRTKKKPVRRRYESYGMYSDDDANSDASSACSERSYSSRNGSIPTYMRQTEDVAEVLNRCASTNWSERKEGLLGLQNLLKNQRTLSRVELKRLCEIFTRMFADPHSKVFSMFLETLVDFIQVHKEDLQDWLFVLLTQLLKKMGADLLGSVQAKVQKALDVTRESFPNDLQFSILMRFTVDQTQTPSLKVKVAILKYIETLAQQMDPGDFVNSSETRLAVSRIITWTTEPKSSDVRKAAQSVLISLFELNTPEFTMLLGALPKTFQDGATKLLHNHLRNTGNSGQGSMGSPLTRPTPRSPASWSSPLTSPTNTSQNTLSPSAFDYDTENMNSEDIYSSLRGVTEAIQNFSFRSQEDMNEPVKRDAKKDDGDTICSASGMVDMRAGGGVSDTGRTALDNKTSLLNTMPPHSSPRSREYNPYNYSDGISAFNKSALKEAMFDDDAEQFPDEPPMDHSDLVAELLKELSNHNERVEERKAALYELMKLTQEESFGVWDEHFKTILLLLLETLGDKEHAIRALALKVLREILRNQPARFKNYAELTIMKTLEAHKDPHKEVVRSAEEAASMLATSISPDQCIKVLCPIIQTADYPINLAAIKMQTKVIERVSKETLTQLLPEIVPGLIQGYDNSESSVRKACVFCLVAIHAVIGDELKPHLSQLTGSKMKLLNLYIKRAQTGSGAGDTAADMSGQS</sequence>
<evidence type="ECO:0000259" key="19">
    <source>
        <dbReference type="SMART" id="SM01349"/>
    </source>
</evidence>
<dbReference type="GO" id="GO:0007026">
    <property type="term" value="P:negative regulation of microtubule depolymerization"/>
    <property type="evidence" value="ECO:0007669"/>
    <property type="project" value="UniProtKB-ARBA"/>
</dbReference>
<feature type="coiled-coil region" evidence="17">
    <location>
        <begin position="1273"/>
        <end position="1304"/>
    </location>
</feature>
<dbReference type="GO" id="GO:0005876">
    <property type="term" value="C:spindle microtubule"/>
    <property type="evidence" value="ECO:0007669"/>
    <property type="project" value="TreeGrafter"/>
</dbReference>
<evidence type="ECO:0000256" key="17">
    <source>
        <dbReference type="SAM" id="Coils"/>
    </source>
</evidence>
<dbReference type="FunFam" id="1.25.10.10:FF:000006">
    <property type="entry name" value="CLIP-associating protein 1 isoform 2"/>
    <property type="match status" value="1"/>
</dbReference>
<evidence type="ECO:0000256" key="15">
    <source>
        <dbReference type="ARBA" id="ARBA00023306"/>
    </source>
</evidence>
<dbReference type="PANTHER" id="PTHR21567">
    <property type="entry name" value="CLASP"/>
    <property type="match status" value="1"/>
</dbReference>
<dbReference type="InterPro" id="IPR034085">
    <property type="entry name" value="TOG"/>
</dbReference>
<dbReference type="GO" id="GO:0005813">
    <property type="term" value="C:centrosome"/>
    <property type="evidence" value="ECO:0007669"/>
    <property type="project" value="UniProtKB-SubCell"/>
</dbReference>
<dbReference type="InterPro" id="IPR011989">
    <property type="entry name" value="ARM-like"/>
</dbReference>
<evidence type="ECO:0000256" key="3">
    <source>
        <dbReference type="ARBA" id="ARBA00004601"/>
    </source>
</evidence>
<keyword evidence="11" id="KW-0498">Mitosis</keyword>
<dbReference type="GO" id="GO:0045180">
    <property type="term" value="C:basal cortex"/>
    <property type="evidence" value="ECO:0007669"/>
    <property type="project" value="TreeGrafter"/>
</dbReference>
<feature type="domain" description="TOG" evidence="19">
    <location>
        <begin position="1263"/>
        <end position="1496"/>
    </location>
</feature>
<evidence type="ECO:0000256" key="14">
    <source>
        <dbReference type="ARBA" id="ARBA00023212"/>
    </source>
</evidence>
<feature type="compositionally biased region" description="Polar residues" evidence="18">
    <location>
        <begin position="655"/>
        <end position="667"/>
    </location>
</feature>
<dbReference type="Gene3D" id="1.25.10.10">
    <property type="entry name" value="Leucine-rich Repeat Variant"/>
    <property type="match status" value="4"/>
</dbReference>
<keyword evidence="14" id="KW-0206">Cytoskeleton</keyword>
<dbReference type="FunFam" id="1.25.10.10:FF:000001">
    <property type="entry name" value="CLIP-associating protein 1 isoform 2"/>
    <property type="match status" value="1"/>
</dbReference>
<evidence type="ECO:0000256" key="7">
    <source>
        <dbReference type="ARBA" id="ARBA00022490"/>
    </source>
</evidence>
<feature type="compositionally biased region" description="Polar residues" evidence="18">
    <location>
        <begin position="1114"/>
        <end position="1135"/>
    </location>
</feature>
<dbReference type="Pfam" id="PF12348">
    <property type="entry name" value="CLASP_N"/>
    <property type="match status" value="1"/>
</dbReference>
<keyword evidence="6" id="KW-0158">Chromosome</keyword>
<feature type="region of interest" description="Disordered" evidence="18">
    <location>
        <begin position="240"/>
        <end position="294"/>
    </location>
</feature>
<keyword evidence="15" id="KW-0131">Cell cycle</keyword>
<keyword evidence="16" id="KW-0137">Centromere</keyword>
<dbReference type="GO" id="GO:0008017">
    <property type="term" value="F:microtubule binding"/>
    <property type="evidence" value="ECO:0007669"/>
    <property type="project" value="TreeGrafter"/>
</dbReference>
<dbReference type="GO" id="GO:0040001">
    <property type="term" value="P:establishment of mitotic spindle localization"/>
    <property type="evidence" value="ECO:0007669"/>
    <property type="project" value="TreeGrafter"/>
</dbReference>
<dbReference type="GO" id="GO:0005794">
    <property type="term" value="C:Golgi apparatus"/>
    <property type="evidence" value="ECO:0007669"/>
    <property type="project" value="UniProtKB-SubCell"/>
</dbReference>
<dbReference type="InterPro" id="IPR057546">
    <property type="entry name" value="HEAT_GCN1"/>
</dbReference>
<dbReference type="GO" id="GO:0005881">
    <property type="term" value="C:cytoplasmic microtubule"/>
    <property type="evidence" value="ECO:0007669"/>
    <property type="project" value="TreeGrafter"/>
</dbReference>
<evidence type="ECO:0000313" key="21">
    <source>
        <dbReference type="Proteomes" id="UP000694413"/>
    </source>
</evidence>
<feature type="domain" description="TOG" evidence="19">
    <location>
        <begin position="861"/>
        <end position="1098"/>
    </location>
</feature>
<feature type="compositionally biased region" description="Low complexity" evidence="18">
    <location>
        <begin position="678"/>
        <end position="705"/>
    </location>
</feature>
<dbReference type="PANTHER" id="PTHR21567:SF30">
    <property type="entry name" value="CLIP-ASSOCIATING PROTEIN 2"/>
    <property type="match status" value="1"/>
</dbReference>
<evidence type="ECO:0000256" key="8">
    <source>
        <dbReference type="ARBA" id="ARBA00022618"/>
    </source>
</evidence>
<dbReference type="SUPFAM" id="SSF48371">
    <property type="entry name" value="ARM repeat"/>
    <property type="match status" value="2"/>
</dbReference>
<feature type="region of interest" description="Disordered" evidence="18">
    <location>
        <begin position="1091"/>
        <end position="1141"/>
    </location>
</feature>